<dbReference type="GO" id="GO:0008176">
    <property type="term" value="F:tRNA (guanine(46)-N7)-methyltransferase activity"/>
    <property type="evidence" value="ECO:0007669"/>
    <property type="project" value="UniProtKB-EC"/>
</dbReference>
<keyword evidence="3 8" id="KW-0489">Methyltransferase</keyword>
<gene>
    <name evidence="8" type="ORF">FCC1311_015702</name>
</gene>
<dbReference type="Gene3D" id="3.40.50.150">
    <property type="entry name" value="Vaccinia Virus protein VP39"/>
    <property type="match status" value="1"/>
</dbReference>
<dbReference type="InterPro" id="IPR003358">
    <property type="entry name" value="tRNA_(Gua-N-7)_MeTrfase_Trmb"/>
</dbReference>
<dbReference type="PANTHER" id="PTHR23417:SF14">
    <property type="entry name" value="PENTACOTRIPEPTIDE-REPEAT REGION OF PRORP DOMAIN-CONTAINING PROTEIN"/>
    <property type="match status" value="1"/>
</dbReference>
<dbReference type="GO" id="GO:0043527">
    <property type="term" value="C:tRNA methyltransferase complex"/>
    <property type="evidence" value="ECO:0007669"/>
    <property type="project" value="TreeGrafter"/>
</dbReference>
<dbReference type="PANTHER" id="PTHR23417">
    <property type="entry name" value="3-DEOXY-D-MANNO-OCTULOSONIC-ACID TRANSFERASE/TRNA GUANINE-N 7 - -METHYLTRANSFERASE"/>
    <property type="match status" value="1"/>
</dbReference>
<keyword evidence="5" id="KW-0949">S-adenosyl-L-methionine</keyword>
<dbReference type="OrthoDB" id="197052at2759"/>
<dbReference type="InterPro" id="IPR055361">
    <property type="entry name" value="tRNA_methyltr_TrmB_bact"/>
</dbReference>
<evidence type="ECO:0000256" key="6">
    <source>
        <dbReference type="ARBA" id="ARBA00022694"/>
    </source>
</evidence>
<dbReference type="InParanoid" id="A0A2R5G2W8"/>
<keyword evidence="4 8" id="KW-0808">Transferase</keyword>
<evidence type="ECO:0000313" key="8">
    <source>
        <dbReference type="EMBL" id="GBG25352.1"/>
    </source>
</evidence>
<dbReference type="AlphaFoldDB" id="A0A2R5G2W8"/>
<dbReference type="HAMAP" id="MF_01057">
    <property type="entry name" value="tRNA_methyltr_TrmB"/>
    <property type="match status" value="1"/>
</dbReference>
<protein>
    <recommendedName>
        <fullName evidence="2">tRNA (guanine(46)-N(7))-methyltransferase</fullName>
        <ecNumber evidence="2">2.1.1.33</ecNumber>
    </recommendedName>
</protein>
<name>A0A2R5G2W8_9STRA</name>
<keyword evidence="9" id="KW-1185">Reference proteome</keyword>
<evidence type="ECO:0000256" key="2">
    <source>
        <dbReference type="ARBA" id="ARBA00011977"/>
    </source>
</evidence>
<dbReference type="EC" id="2.1.1.33" evidence="2"/>
<keyword evidence="6" id="KW-0819">tRNA processing</keyword>
<accession>A0A2R5G2W8</accession>
<feature type="region of interest" description="Disordered" evidence="7">
    <location>
        <begin position="30"/>
        <end position="56"/>
    </location>
</feature>
<dbReference type="PROSITE" id="PS51625">
    <property type="entry name" value="SAM_MT_TRMB"/>
    <property type="match status" value="1"/>
</dbReference>
<dbReference type="EMBL" id="BEYU01000012">
    <property type="protein sequence ID" value="GBG25352.1"/>
    <property type="molecule type" value="Genomic_DNA"/>
</dbReference>
<comment type="caution">
    <text evidence="8">The sequence shown here is derived from an EMBL/GenBank/DDBJ whole genome shotgun (WGS) entry which is preliminary data.</text>
</comment>
<sequence>MDVTEPDLVDDLINALPQLDVCDHGFAKDGDVGKEQENLTDGHQEPRPTPRKELDKLQMPRWYQARRQNLSKRQRAILQDVWPKYGRDYKSLKFGEPIDWDTLFHDCAEATKGLVLDIGFGAGDSILQLAAARPKERFLGAEIYRAGHALVAEACDQQGLRNVRLFGGEATKFLQRYCGDGSFDRVQIYFPDPFPGSETDMNCRLMSANFFAMLAPKLAPGGVLHIASDVGFYVLDVLDHLRAEPNSAFWRVCRIGQSGGPDNSEFSPEAAAAVRHQRTARDDELAAAARMAAVAQDLGLRMGTRPTWRPQTKFETKALHEGRFVWDVEVDYIPAKPLAQG</sequence>
<dbReference type="SUPFAM" id="SSF53335">
    <property type="entry name" value="S-adenosyl-L-methionine-dependent methyltransferases"/>
    <property type="match status" value="1"/>
</dbReference>
<dbReference type="InterPro" id="IPR029063">
    <property type="entry name" value="SAM-dependent_MTases_sf"/>
</dbReference>
<evidence type="ECO:0000256" key="7">
    <source>
        <dbReference type="SAM" id="MobiDB-lite"/>
    </source>
</evidence>
<comment type="catalytic activity">
    <reaction evidence="1">
        <text>guanosine(46) in tRNA + S-adenosyl-L-methionine = N(7)-methylguanosine(46) in tRNA + S-adenosyl-L-homocysteine</text>
        <dbReference type="Rhea" id="RHEA:42708"/>
        <dbReference type="Rhea" id="RHEA-COMP:10188"/>
        <dbReference type="Rhea" id="RHEA-COMP:10189"/>
        <dbReference type="ChEBI" id="CHEBI:57856"/>
        <dbReference type="ChEBI" id="CHEBI:59789"/>
        <dbReference type="ChEBI" id="CHEBI:74269"/>
        <dbReference type="ChEBI" id="CHEBI:74480"/>
        <dbReference type="EC" id="2.1.1.33"/>
    </reaction>
</comment>
<evidence type="ECO:0000256" key="3">
    <source>
        <dbReference type="ARBA" id="ARBA00022603"/>
    </source>
</evidence>
<dbReference type="CDD" id="cd02440">
    <property type="entry name" value="AdoMet_MTases"/>
    <property type="match status" value="1"/>
</dbReference>
<evidence type="ECO:0000256" key="5">
    <source>
        <dbReference type="ARBA" id="ARBA00022691"/>
    </source>
</evidence>
<dbReference type="Proteomes" id="UP000241890">
    <property type="component" value="Unassembled WGS sequence"/>
</dbReference>
<organism evidence="8 9">
    <name type="scientific">Hondaea fermentalgiana</name>
    <dbReference type="NCBI Taxonomy" id="2315210"/>
    <lineage>
        <taxon>Eukaryota</taxon>
        <taxon>Sar</taxon>
        <taxon>Stramenopiles</taxon>
        <taxon>Bigyra</taxon>
        <taxon>Labyrinthulomycetes</taxon>
        <taxon>Thraustochytrida</taxon>
        <taxon>Thraustochytriidae</taxon>
        <taxon>Hondaea</taxon>
    </lineage>
</organism>
<evidence type="ECO:0000256" key="4">
    <source>
        <dbReference type="ARBA" id="ARBA00022679"/>
    </source>
</evidence>
<evidence type="ECO:0000313" key="9">
    <source>
        <dbReference type="Proteomes" id="UP000241890"/>
    </source>
</evidence>
<evidence type="ECO:0000256" key="1">
    <source>
        <dbReference type="ARBA" id="ARBA00000142"/>
    </source>
</evidence>
<reference evidence="8 9" key="1">
    <citation type="submission" date="2017-12" db="EMBL/GenBank/DDBJ databases">
        <title>Sequencing, de novo assembly and annotation of complete genome of a new Thraustochytrid species, strain FCC1311.</title>
        <authorList>
            <person name="Sedici K."/>
            <person name="Godart F."/>
            <person name="Aiese Cigliano R."/>
            <person name="Sanseverino W."/>
            <person name="Barakat M."/>
            <person name="Ortet P."/>
            <person name="Marechal E."/>
            <person name="Cagnac O."/>
            <person name="Amato A."/>
        </authorList>
    </citation>
    <scope>NUCLEOTIDE SEQUENCE [LARGE SCALE GENOMIC DNA]</scope>
</reference>
<proteinExistence type="inferred from homology"/>
<dbReference type="Pfam" id="PF02390">
    <property type="entry name" value="Methyltransf_4"/>
    <property type="match status" value="1"/>
</dbReference>